<dbReference type="Pfam" id="PF00392">
    <property type="entry name" value="GntR"/>
    <property type="match status" value="1"/>
</dbReference>
<dbReference type="SUPFAM" id="SSF46785">
    <property type="entry name" value="Winged helix' DNA-binding domain"/>
    <property type="match status" value="1"/>
</dbReference>
<evidence type="ECO:0000259" key="7">
    <source>
        <dbReference type="PROSITE" id="PS50949"/>
    </source>
</evidence>
<sequence length="517" mass="56467">MARTARTADLPWLSTLDRNSGSLSRQLVSALRDAVSKGVLHPGDALPSTRTLSETLQISRGTVVEAYEQLIAEGVLDSTDRAGTSVARALAPQAGVGVLNRKRHSKKASEVPERAHVYAQIAREFRPLPPVPFAISVPIGTTAPGEIWRRLGNRTRARGPGAPAGYADPLGALALRRAIAGHVRKSRSVRCEPEQVVVTSGTQQGLYLACQVLLGARDQVWVENPAYRGITAILDSMGHRETIVRLPVDAEGIDVAAGVRMAPRARAAFVTPSHQYPLGMPLSMSRRNALLAWARSTGSWIVEDDYDSELRYEGHPFPSLQGETPERVVYLGTFSKVLFPSLRLGYVIAPAELVDAFCGARILMDRHPPSADQYALAAFIEEGHLERHIRRVRKAYGEQRHHLIRTLERILPSEVAWIDPGDQGMHLVLWLADCLDDRYVSEQAAQAGVSVRAVSPMYAAGTERMGLVLGFSGFGHAQMTSSAERLAHVIHEVMRTSPGNTAPRRKASRGKPTSRRS</sequence>
<feature type="compositionally biased region" description="Basic residues" evidence="6">
    <location>
        <begin position="503"/>
        <end position="517"/>
    </location>
</feature>
<keyword evidence="2" id="KW-0663">Pyridoxal phosphate</keyword>
<reference evidence="9" key="1">
    <citation type="submission" date="2016-10" db="EMBL/GenBank/DDBJ databases">
        <authorList>
            <person name="Varghese N."/>
        </authorList>
    </citation>
    <scope>NUCLEOTIDE SEQUENCE [LARGE SCALE GENOMIC DNA]</scope>
    <source>
        <strain evidence="9">GAS106B</strain>
    </source>
</reference>
<evidence type="ECO:0000256" key="1">
    <source>
        <dbReference type="ARBA" id="ARBA00005384"/>
    </source>
</evidence>
<comment type="similarity">
    <text evidence="1">In the C-terminal section; belongs to the class-I pyridoxal-phosphate-dependent aminotransferase family.</text>
</comment>
<dbReference type="InterPro" id="IPR004839">
    <property type="entry name" value="Aminotransferase_I/II_large"/>
</dbReference>
<feature type="domain" description="HTH gntR-type" evidence="7">
    <location>
        <begin position="21"/>
        <end position="89"/>
    </location>
</feature>
<dbReference type="PANTHER" id="PTHR46577:SF1">
    <property type="entry name" value="HTH-TYPE TRANSCRIPTIONAL REGULATORY PROTEIN GABR"/>
    <property type="match status" value="1"/>
</dbReference>
<keyword evidence="5" id="KW-0804">Transcription</keyword>
<dbReference type="PANTHER" id="PTHR46577">
    <property type="entry name" value="HTH-TYPE TRANSCRIPTIONAL REGULATORY PROTEIN GABR"/>
    <property type="match status" value="1"/>
</dbReference>
<dbReference type="Gene3D" id="1.10.10.10">
    <property type="entry name" value="Winged helix-like DNA-binding domain superfamily/Winged helix DNA-binding domain"/>
    <property type="match status" value="1"/>
</dbReference>
<keyword evidence="9" id="KW-1185">Reference proteome</keyword>
<dbReference type="AlphaFoldDB" id="A0A1H1JXL2"/>
<dbReference type="GO" id="GO:0003700">
    <property type="term" value="F:DNA-binding transcription factor activity"/>
    <property type="evidence" value="ECO:0007669"/>
    <property type="project" value="InterPro"/>
</dbReference>
<name>A0A1H1JXL2_9BURK</name>
<dbReference type="InterPro" id="IPR051446">
    <property type="entry name" value="HTH_trans_reg/aminotransferase"/>
</dbReference>
<dbReference type="PRINTS" id="PR00035">
    <property type="entry name" value="HTHGNTR"/>
</dbReference>
<dbReference type="EMBL" id="FNKP01000004">
    <property type="protein sequence ID" value="SDR54704.1"/>
    <property type="molecule type" value="Genomic_DNA"/>
</dbReference>
<evidence type="ECO:0000256" key="4">
    <source>
        <dbReference type="ARBA" id="ARBA00023125"/>
    </source>
</evidence>
<dbReference type="RefSeq" id="WP_074774263.1">
    <property type="nucleotide sequence ID" value="NZ_FNKP01000004.1"/>
</dbReference>
<evidence type="ECO:0000256" key="6">
    <source>
        <dbReference type="SAM" id="MobiDB-lite"/>
    </source>
</evidence>
<dbReference type="PROSITE" id="PS50949">
    <property type="entry name" value="HTH_GNTR"/>
    <property type="match status" value="1"/>
</dbReference>
<dbReference type="SUPFAM" id="SSF53383">
    <property type="entry name" value="PLP-dependent transferases"/>
    <property type="match status" value="1"/>
</dbReference>
<evidence type="ECO:0000256" key="3">
    <source>
        <dbReference type="ARBA" id="ARBA00023015"/>
    </source>
</evidence>
<evidence type="ECO:0000256" key="2">
    <source>
        <dbReference type="ARBA" id="ARBA00022898"/>
    </source>
</evidence>
<dbReference type="GO" id="GO:0030170">
    <property type="term" value="F:pyridoxal phosphate binding"/>
    <property type="evidence" value="ECO:0007669"/>
    <property type="project" value="InterPro"/>
</dbReference>
<dbReference type="CDD" id="cd07377">
    <property type="entry name" value="WHTH_GntR"/>
    <property type="match status" value="1"/>
</dbReference>
<dbReference type="Gene3D" id="3.40.640.10">
    <property type="entry name" value="Type I PLP-dependent aspartate aminotransferase-like (Major domain)"/>
    <property type="match status" value="1"/>
</dbReference>
<organism evidence="8 9">
    <name type="scientific">Paraburkholderia fungorum</name>
    <dbReference type="NCBI Taxonomy" id="134537"/>
    <lineage>
        <taxon>Bacteria</taxon>
        <taxon>Pseudomonadati</taxon>
        <taxon>Pseudomonadota</taxon>
        <taxon>Betaproteobacteria</taxon>
        <taxon>Burkholderiales</taxon>
        <taxon>Burkholderiaceae</taxon>
        <taxon>Paraburkholderia</taxon>
    </lineage>
</organism>
<dbReference type="Proteomes" id="UP000183487">
    <property type="component" value="Unassembled WGS sequence"/>
</dbReference>
<dbReference type="GO" id="GO:0003677">
    <property type="term" value="F:DNA binding"/>
    <property type="evidence" value="ECO:0007669"/>
    <property type="project" value="UniProtKB-KW"/>
</dbReference>
<protein>
    <submittedName>
        <fullName evidence="8">Transcriptional regulator, GntR family</fullName>
    </submittedName>
</protein>
<keyword evidence="3" id="KW-0805">Transcription regulation</keyword>
<dbReference type="Pfam" id="PF00155">
    <property type="entry name" value="Aminotran_1_2"/>
    <property type="match status" value="1"/>
</dbReference>
<evidence type="ECO:0000313" key="9">
    <source>
        <dbReference type="Proteomes" id="UP000183487"/>
    </source>
</evidence>
<dbReference type="OrthoDB" id="9804020at2"/>
<dbReference type="InterPro" id="IPR036388">
    <property type="entry name" value="WH-like_DNA-bd_sf"/>
</dbReference>
<gene>
    <name evidence="8" type="ORF">SAMN05443245_7488</name>
</gene>
<dbReference type="CDD" id="cd00609">
    <property type="entry name" value="AAT_like"/>
    <property type="match status" value="1"/>
</dbReference>
<feature type="region of interest" description="Disordered" evidence="6">
    <location>
        <begin position="494"/>
        <end position="517"/>
    </location>
</feature>
<dbReference type="SMART" id="SM00345">
    <property type="entry name" value="HTH_GNTR"/>
    <property type="match status" value="1"/>
</dbReference>
<evidence type="ECO:0000313" key="8">
    <source>
        <dbReference type="EMBL" id="SDR54704.1"/>
    </source>
</evidence>
<evidence type="ECO:0000256" key="5">
    <source>
        <dbReference type="ARBA" id="ARBA00023163"/>
    </source>
</evidence>
<dbReference type="InterPro" id="IPR000524">
    <property type="entry name" value="Tscrpt_reg_HTH_GntR"/>
</dbReference>
<proteinExistence type="inferred from homology"/>
<dbReference type="InterPro" id="IPR015421">
    <property type="entry name" value="PyrdxlP-dep_Trfase_major"/>
</dbReference>
<keyword evidence="4" id="KW-0238">DNA-binding</keyword>
<dbReference type="InterPro" id="IPR015424">
    <property type="entry name" value="PyrdxlP-dep_Trfase"/>
</dbReference>
<dbReference type="InterPro" id="IPR036390">
    <property type="entry name" value="WH_DNA-bd_sf"/>
</dbReference>
<accession>A0A1H1JXL2</accession>